<reference evidence="1 2" key="1">
    <citation type="submission" date="2016-10" db="EMBL/GenBank/DDBJ databases">
        <authorList>
            <person name="de Groot N.N."/>
        </authorList>
    </citation>
    <scope>NUCLEOTIDE SEQUENCE [LARGE SCALE GENOMIC DNA]</scope>
    <source>
        <strain evidence="1 2">CGMCC 1.6133</strain>
    </source>
</reference>
<dbReference type="AlphaFoldDB" id="A0A1G8XGC5"/>
<organism evidence="1 2">
    <name type="scientific">Billgrantia gudaonensis</name>
    <dbReference type="NCBI Taxonomy" id="376427"/>
    <lineage>
        <taxon>Bacteria</taxon>
        <taxon>Pseudomonadati</taxon>
        <taxon>Pseudomonadota</taxon>
        <taxon>Gammaproteobacteria</taxon>
        <taxon>Oceanospirillales</taxon>
        <taxon>Halomonadaceae</taxon>
        <taxon>Billgrantia</taxon>
    </lineage>
</organism>
<dbReference type="SUPFAM" id="SSF47413">
    <property type="entry name" value="lambda repressor-like DNA-binding domains"/>
    <property type="match status" value="1"/>
</dbReference>
<gene>
    <name evidence="1" type="ORF">SAMN04487954_10914</name>
</gene>
<protein>
    <submittedName>
        <fullName evidence="1">Phage-associated protein, BcepMu gp16 family</fullName>
    </submittedName>
</protein>
<name>A0A1G8XGC5_9GAMM</name>
<sequence>MALSREEARKEMNRRGITIADFCRVHDLNRNLVSDLLNGRKKGTRGEAHRAAVLLGIKDGVIDDVEDWPPKPTPTPED</sequence>
<dbReference type="GO" id="GO:0003677">
    <property type="term" value="F:DNA binding"/>
    <property type="evidence" value="ECO:0007669"/>
    <property type="project" value="InterPro"/>
</dbReference>
<keyword evidence="2" id="KW-1185">Reference proteome</keyword>
<dbReference type="NCBIfam" id="TIGR04111">
    <property type="entry name" value="BcepMu_gp16"/>
    <property type="match status" value="1"/>
</dbReference>
<evidence type="ECO:0000313" key="2">
    <source>
        <dbReference type="Proteomes" id="UP000198525"/>
    </source>
</evidence>
<dbReference type="InterPro" id="IPR010982">
    <property type="entry name" value="Lambda_DNA-bd_dom_sf"/>
</dbReference>
<accession>A0A1G8XGC5</accession>
<dbReference type="STRING" id="376427.SAMN04487954_10914"/>
<dbReference type="Proteomes" id="UP000198525">
    <property type="component" value="Unassembled WGS sequence"/>
</dbReference>
<evidence type="ECO:0000313" key="1">
    <source>
        <dbReference type="EMBL" id="SDJ88790.1"/>
    </source>
</evidence>
<dbReference type="OrthoDB" id="5679056at2"/>
<dbReference type="EMBL" id="FNES01000009">
    <property type="protein sequence ID" value="SDJ88790.1"/>
    <property type="molecule type" value="Genomic_DNA"/>
</dbReference>
<dbReference type="InterPro" id="IPR026365">
    <property type="entry name" value="BcepMu_gp16"/>
</dbReference>
<proteinExistence type="predicted"/>
<dbReference type="RefSeq" id="WP_089686297.1">
    <property type="nucleotide sequence ID" value="NZ_FNES01000009.1"/>
</dbReference>